<dbReference type="InterPro" id="IPR011032">
    <property type="entry name" value="GroES-like_sf"/>
</dbReference>
<dbReference type="InterPro" id="IPR013154">
    <property type="entry name" value="ADH-like_N"/>
</dbReference>
<evidence type="ECO:0000313" key="2">
    <source>
        <dbReference type="EMBL" id="MCC8405805.1"/>
    </source>
</evidence>
<evidence type="ECO:0000259" key="1">
    <source>
        <dbReference type="SMART" id="SM00829"/>
    </source>
</evidence>
<proteinExistence type="predicted"/>
<feature type="domain" description="Enoyl reductase (ER)" evidence="1">
    <location>
        <begin position="10"/>
        <end position="335"/>
    </location>
</feature>
<evidence type="ECO:0000313" key="3">
    <source>
        <dbReference type="Proteomes" id="UP001430614"/>
    </source>
</evidence>
<dbReference type="EMBL" id="JAJITC010000027">
    <property type="protein sequence ID" value="MCC8405805.1"/>
    <property type="molecule type" value="Genomic_DNA"/>
</dbReference>
<dbReference type="InterPro" id="IPR052711">
    <property type="entry name" value="Zinc_ADH-like"/>
</dbReference>
<dbReference type="Pfam" id="PF08240">
    <property type="entry name" value="ADH_N"/>
    <property type="match status" value="1"/>
</dbReference>
<organism evidence="2 3">
    <name type="scientific">Paraburkholderia translucens</name>
    <dbReference type="NCBI Taxonomy" id="2886945"/>
    <lineage>
        <taxon>Bacteria</taxon>
        <taxon>Pseudomonadati</taxon>
        <taxon>Pseudomonadota</taxon>
        <taxon>Betaproteobacteria</taxon>
        <taxon>Burkholderiales</taxon>
        <taxon>Burkholderiaceae</taxon>
        <taxon>Paraburkholderia</taxon>
    </lineage>
</organism>
<dbReference type="InterPro" id="IPR013149">
    <property type="entry name" value="ADH-like_C"/>
</dbReference>
<dbReference type="Proteomes" id="UP001430614">
    <property type="component" value="Unassembled WGS sequence"/>
</dbReference>
<dbReference type="RefSeq" id="WP_230564559.1">
    <property type="nucleotide sequence ID" value="NZ_JAJITC010000027.1"/>
</dbReference>
<dbReference type="CDD" id="cd08276">
    <property type="entry name" value="MDR7"/>
    <property type="match status" value="1"/>
</dbReference>
<dbReference type="InterPro" id="IPR036291">
    <property type="entry name" value="NAD(P)-bd_dom_sf"/>
</dbReference>
<sequence>MNAWKLKPGAGISGLKRSDATMRSPGPTEVVVKVHAASLNYRDLMFARGDYLGIGDAPLIPLCDGAGEVIETGRDVSRFKSGDRVVNTYFPRWIDGAPTPWKVDGSPGAKVNGVLAERFLVDETALAVIPAHLGYDEASTLSCVGVTAWNALFVDGDAKPGSTVVLLGTGGVSIFALQLARAAGLRTIITSSSDEKLERARKLGADETINYRAKPEWQNEVLRLTDGVGADIVLEIGGRDTLPRSVAATKMGGLVSIIGGVSGFSGPELGLLPVIGGIKRLHGIMVGSRSMLDEVVRFVSAHQIRPVVDHVFGFDDAPAAYRHLESGQHFGKVVVRIDAGNLY</sequence>
<dbReference type="Gene3D" id="3.90.180.10">
    <property type="entry name" value="Medium-chain alcohol dehydrogenases, catalytic domain"/>
    <property type="match status" value="1"/>
</dbReference>
<dbReference type="Gene3D" id="3.40.50.720">
    <property type="entry name" value="NAD(P)-binding Rossmann-like Domain"/>
    <property type="match status" value="1"/>
</dbReference>
<dbReference type="SUPFAM" id="SSF50129">
    <property type="entry name" value="GroES-like"/>
    <property type="match status" value="1"/>
</dbReference>
<comment type="caution">
    <text evidence="2">The sequence shown here is derived from an EMBL/GenBank/DDBJ whole genome shotgun (WGS) entry which is preliminary data.</text>
</comment>
<dbReference type="SUPFAM" id="SSF51735">
    <property type="entry name" value="NAD(P)-binding Rossmann-fold domains"/>
    <property type="match status" value="1"/>
</dbReference>
<protein>
    <submittedName>
        <fullName evidence="2">NAD(P)-dependent alcohol dehydrogenase</fullName>
    </submittedName>
</protein>
<dbReference type="InterPro" id="IPR020843">
    <property type="entry name" value="ER"/>
</dbReference>
<dbReference type="Pfam" id="PF00107">
    <property type="entry name" value="ADH_zinc_N"/>
    <property type="match status" value="1"/>
</dbReference>
<gene>
    <name evidence="2" type="ORF">LJ655_28785</name>
</gene>
<keyword evidence="3" id="KW-1185">Reference proteome</keyword>
<dbReference type="SMART" id="SM00829">
    <property type="entry name" value="PKS_ER"/>
    <property type="match status" value="1"/>
</dbReference>
<name>A0ABS8KM48_9BURK</name>
<dbReference type="PANTHER" id="PTHR45033:SF2">
    <property type="entry name" value="ZINC-TYPE ALCOHOL DEHYDROGENASE-LIKE PROTEIN C1773.06C"/>
    <property type="match status" value="1"/>
</dbReference>
<dbReference type="PANTHER" id="PTHR45033">
    <property type="match status" value="1"/>
</dbReference>
<reference evidence="2 3" key="1">
    <citation type="submission" date="2021-11" db="EMBL/GenBank/DDBJ databases">
        <authorList>
            <person name="Oh E.-T."/>
            <person name="Kim S.-B."/>
        </authorList>
    </citation>
    <scope>NUCLEOTIDE SEQUENCE [LARGE SCALE GENOMIC DNA]</scope>
    <source>
        <strain evidence="2 3">MMS20-SJTN17</strain>
    </source>
</reference>
<accession>A0ABS8KM48</accession>